<dbReference type="PROSITE" id="PS50095">
    <property type="entry name" value="PLAT"/>
    <property type="match status" value="1"/>
</dbReference>
<keyword evidence="4" id="KW-0443">Lipid metabolism</keyword>
<evidence type="ECO:0000256" key="1">
    <source>
        <dbReference type="ARBA" id="ARBA00022723"/>
    </source>
</evidence>
<evidence type="ECO:0000256" key="2">
    <source>
        <dbReference type="ARBA" id="ARBA00022964"/>
    </source>
</evidence>
<evidence type="ECO:0000256" key="3">
    <source>
        <dbReference type="ARBA" id="ARBA00023002"/>
    </source>
</evidence>
<feature type="domain" description="Lipoxygenase" evidence="7">
    <location>
        <begin position="341"/>
        <end position="406"/>
    </location>
</feature>
<dbReference type="InterPro" id="IPR000907">
    <property type="entry name" value="LipOase"/>
</dbReference>
<evidence type="ECO:0000313" key="9">
    <source>
        <dbReference type="Proteomes" id="UP000225706"/>
    </source>
</evidence>
<dbReference type="InterPro" id="IPR024810">
    <property type="entry name" value="MAB21L/cGLR"/>
</dbReference>
<dbReference type="InterPro" id="IPR046906">
    <property type="entry name" value="Mab-21_HhH/H2TH-like"/>
</dbReference>
<dbReference type="OrthoDB" id="6054650at2759"/>
<dbReference type="Pfam" id="PF20266">
    <property type="entry name" value="Mab-21_C"/>
    <property type="match status" value="1"/>
</dbReference>
<comment type="caution">
    <text evidence="5">Lacks conserved residue(s) required for the propagation of feature annotation.</text>
</comment>
<evidence type="ECO:0000256" key="5">
    <source>
        <dbReference type="PROSITE-ProRule" id="PRU00152"/>
    </source>
</evidence>
<dbReference type="PANTHER" id="PTHR11771">
    <property type="entry name" value="LIPOXYGENASE"/>
    <property type="match status" value="1"/>
</dbReference>
<proteinExistence type="predicted"/>
<dbReference type="Pfam" id="PF00305">
    <property type="entry name" value="Lipoxygenase"/>
    <property type="match status" value="2"/>
</dbReference>
<dbReference type="InterPro" id="IPR036226">
    <property type="entry name" value="LipOase_C_sf"/>
</dbReference>
<dbReference type="PROSITE" id="PS51393">
    <property type="entry name" value="LIPOXYGENASE_3"/>
    <property type="match status" value="2"/>
</dbReference>
<dbReference type="GO" id="GO:0034440">
    <property type="term" value="P:lipid oxidation"/>
    <property type="evidence" value="ECO:0007669"/>
    <property type="project" value="InterPro"/>
</dbReference>
<dbReference type="Proteomes" id="UP000225706">
    <property type="component" value="Unassembled WGS sequence"/>
</dbReference>
<dbReference type="CDD" id="cd00113">
    <property type="entry name" value="PLAT"/>
    <property type="match status" value="1"/>
</dbReference>
<dbReference type="SUPFAM" id="SSF48484">
    <property type="entry name" value="Lipoxigenase"/>
    <property type="match status" value="1"/>
</dbReference>
<dbReference type="SMART" id="SM01265">
    <property type="entry name" value="Mab-21"/>
    <property type="match status" value="1"/>
</dbReference>
<accession>A0A2B4S2R4</accession>
<reference evidence="9" key="1">
    <citation type="journal article" date="2017" name="bioRxiv">
        <title>Comparative analysis of the genomes of Stylophora pistillata and Acropora digitifera provides evidence for extensive differences between species of corals.</title>
        <authorList>
            <person name="Voolstra C.R."/>
            <person name="Li Y."/>
            <person name="Liew Y.J."/>
            <person name="Baumgarten S."/>
            <person name="Zoccola D."/>
            <person name="Flot J.-F."/>
            <person name="Tambutte S."/>
            <person name="Allemand D."/>
            <person name="Aranda M."/>
        </authorList>
    </citation>
    <scope>NUCLEOTIDE SEQUENCE [LARGE SCALE GENOMIC DNA]</scope>
</reference>
<dbReference type="InterPro" id="IPR013819">
    <property type="entry name" value="LipOase_C"/>
</dbReference>
<feature type="domain" description="PLAT" evidence="6">
    <location>
        <begin position="14"/>
        <end position="137"/>
    </location>
</feature>
<dbReference type="GO" id="GO:0046872">
    <property type="term" value="F:metal ion binding"/>
    <property type="evidence" value="ECO:0007669"/>
    <property type="project" value="UniProtKB-KW"/>
</dbReference>
<dbReference type="Gene3D" id="1.20.245.10">
    <property type="entry name" value="Lipoxygenase-1, Domain 5"/>
    <property type="match status" value="2"/>
</dbReference>
<keyword evidence="9" id="KW-1185">Reference proteome</keyword>
<feature type="domain" description="Lipoxygenase" evidence="7">
    <location>
        <begin position="131"/>
        <end position="340"/>
    </location>
</feature>
<dbReference type="Pfam" id="PF01477">
    <property type="entry name" value="PLAT"/>
    <property type="match status" value="1"/>
</dbReference>
<dbReference type="GO" id="GO:0016779">
    <property type="term" value="F:nucleotidyltransferase activity"/>
    <property type="evidence" value="ECO:0007669"/>
    <property type="project" value="UniProtKB-ARBA"/>
</dbReference>
<comment type="caution">
    <text evidence="8">The sequence shown here is derived from an EMBL/GenBank/DDBJ whole genome shotgun (WGS) entry which is preliminary data.</text>
</comment>
<dbReference type="AlphaFoldDB" id="A0A2B4S2R4"/>
<dbReference type="STRING" id="50429.A0A2B4S2R4"/>
<evidence type="ECO:0000313" key="8">
    <source>
        <dbReference type="EMBL" id="PFX22848.1"/>
    </source>
</evidence>
<evidence type="ECO:0000256" key="4">
    <source>
        <dbReference type="ARBA" id="ARBA00023098"/>
    </source>
</evidence>
<dbReference type="InterPro" id="IPR001024">
    <property type="entry name" value="PLAT/LH2_dom"/>
</dbReference>
<dbReference type="Gene3D" id="1.10.1410.40">
    <property type="match status" value="1"/>
</dbReference>
<keyword evidence="2" id="KW-0223">Dioxygenase</keyword>
<protein>
    <submittedName>
        <fullName evidence="8">Arachidonate 5-lipoxygenase</fullName>
    </submittedName>
</protein>
<keyword evidence="1" id="KW-0479">Metal-binding</keyword>
<organism evidence="8 9">
    <name type="scientific">Stylophora pistillata</name>
    <name type="common">Smooth cauliflower coral</name>
    <dbReference type="NCBI Taxonomy" id="50429"/>
    <lineage>
        <taxon>Eukaryota</taxon>
        <taxon>Metazoa</taxon>
        <taxon>Cnidaria</taxon>
        <taxon>Anthozoa</taxon>
        <taxon>Hexacorallia</taxon>
        <taxon>Scleractinia</taxon>
        <taxon>Astrocoeniina</taxon>
        <taxon>Pocilloporidae</taxon>
        <taxon>Stylophora</taxon>
    </lineage>
</organism>
<name>A0A2B4S2R4_STYPI</name>
<keyword evidence="3" id="KW-0560">Oxidoreductase</keyword>
<dbReference type="SUPFAM" id="SSF49723">
    <property type="entry name" value="Lipase/lipooxygenase domain (PLAT/LH2 domain)"/>
    <property type="match status" value="1"/>
</dbReference>
<dbReference type="Gene3D" id="2.40.180.10">
    <property type="entry name" value="Catalase core domain"/>
    <property type="match status" value="1"/>
</dbReference>
<dbReference type="EMBL" id="LSMT01000227">
    <property type="protein sequence ID" value="PFX22848.1"/>
    <property type="molecule type" value="Genomic_DNA"/>
</dbReference>
<dbReference type="InterPro" id="IPR036392">
    <property type="entry name" value="PLAT/LH2_dom_sf"/>
</dbReference>
<evidence type="ECO:0000259" key="7">
    <source>
        <dbReference type="PROSITE" id="PS51393"/>
    </source>
</evidence>
<gene>
    <name evidence="8" type="primary">ALOX5</name>
    <name evidence="8" type="ORF">AWC38_SpisGene12632</name>
</gene>
<dbReference type="GO" id="GO:0016702">
    <property type="term" value="F:oxidoreductase activity, acting on single donors with incorporation of molecular oxygen, incorporation of two atoms of oxygen"/>
    <property type="evidence" value="ECO:0007669"/>
    <property type="project" value="InterPro"/>
</dbReference>
<evidence type="ECO:0000259" key="6">
    <source>
        <dbReference type="PROSITE" id="PS50095"/>
    </source>
</evidence>
<sequence length="681" mass="78690">MGNTVDCFSCFDIPGLVITVKTGDTKGGGLHNTAYLTIIDEKGNRSQELCLTGCCVTVFKKGHTDTFKICEPVKIGRFCKIEFVRRDTTGRRNYVEWFIETIEIRRYTGDDYEDFIFPCHRWIKNKQPLILRMFDSTLPQFDVETEQRETELFWKRTMYRYYRRRPGIPPQISFCPKEEVFSCNHQWDIIVRRSSLVNTYNLPDYGYEPWNSLHDFDEIFDRKFGKPAGRNYWRDDVHFARQRLCGCNPTLIRLCTDIPDKFAVTSAMLEPFLEGQTLGMALEANRIFIVDLEILARLELDESRKVVSPMALFFLSPSKSYLVPIAIQLYQERGEDNPVSDPSVLPDYPYRDDGLMLYGAISKYVTSIVEARYDEEEELTDDYELQAWGLELVADGNPGCGIKKSPQCRQEPDEVFPQCKCGNCNVALLQNSCEGYCFCELEGCEESIKSDFVIQDLAPDVNLTCITEHPGFHPGCLQKWSLRLAADKFKTKGKERYRQTGSEERLAIFTAVTKNFIIKEVIAYRDVGESCYVTKPYTEGRHSVSSHELLWRQSFSLQEKQVLEYMDRDLGCRHELLRIVKTLVKRQATSLPLESYYLKTAFMHYIKGGGLQNWVSGDALGNHFSGFLRALQIFLERRNLPHYWLSGVNLLDDINQVVTRNMAYRLQAILNSEVEMNNVLS</sequence>